<feature type="compositionally biased region" description="Basic residues" evidence="1">
    <location>
        <begin position="70"/>
        <end position="79"/>
    </location>
</feature>
<dbReference type="EMBL" id="SLUL01000022">
    <property type="protein sequence ID" value="TCL44901.1"/>
    <property type="molecule type" value="Genomic_DNA"/>
</dbReference>
<comment type="caution">
    <text evidence="2">The sequence shown here is derived from an EMBL/GenBank/DDBJ whole genome shotgun (WGS) entry which is preliminary data.</text>
</comment>
<dbReference type="AlphaFoldDB" id="A0A4R1QBJ1"/>
<dbReference type="Proteomes" id="UP000295658">
    <property type="component" value="Unassembled WGS sequence"/>
</dbReference>
<evidence type="ECO:0000313" key="3">
    <source>
        <dbReference type="Proteomes" id="UP000295658"/>
    </source>
</evidence>
<organism evidence="2 3">
    <name type="scientific">Thermolongibacillus altinsuensis</name>
    <dbReference type="NCBI Taxonomy" id="575256"/>
    <lineage>
        <taxon>Bacteria</taxon>
        <taxon>Bacillati</taxon>
        <taxon>Bacillota</taxon>
        <taxon>Bacilli</taxon>
        <taxon>Bacillales</taxon>
        <taxon>Anoxybacillaceae</taxon>
        <taxon>Thermolongibacillus</taxon>
    </lineage>
</organism>
<reference evidence="2 3" key="1">
    <citation type="submission" date="2019-03" db="EMBL/GenBank/DDBJ databases">
        <title>Genomic Encyclopedia of Type Strains, Phase IV (KMG-IV): sequencing the most valuable type-strain genomes for metagenomic binning, comparative biology and taxonomic classification.</title>
        <authorList>
            <person name="Goeker M."/>
        </authorList>
    </citation>
    <scope>NUCLEOTIDE SEQUENCE [LARGE SCALE GENOMIC DNA]</scope>
    <source>
        <strain evidence="2 3">DSM 24979</strain>
    </source>
</reference>
<protein>
    <submittedName>
        <fullName evidence="2">Uncharacterized protein</fullName>
    </submittedName>
</protein>
<keyword evidence="3" id="KW-1185">Reference proteome</keyword>
<feature type="region of interest" description="Disordered" evidence="1">
    <location>
        <begin position="59"/>
        <end position="79"/>
    </location>
</feature>
<name>A0A4R1QBJ1_9BACL</name>
<gene>
    <name evidence="2" type="ORF">EDD69_12213</name>
</gene>
<evidence type="ECO:0000256" key="1">
    <source>
        <dbReference type="SAM" id="MobiDB-lite"/>
    </source>
</evidence>
<accession>A0A4R1QBJ1</accession>
<evidence type="ECO:0000313" key="2">
    <source>
        <dbReference type="EMBL" id="TCL44901.1"/>
    </source>
</evidence>
<dbReference type="RefSeq" id="WP_132949568.1">
    <property type="nucleotide sequence ID" value="NZ_SLUL01000022.1"/>
</dbReference>
<dbReference type="OrthoDB" id="2905328at2"/>
<sequence>MFPFQSLFPFKEGIQKWLQQSHSTEIEKYVQDSISKSITNSMQMYGHHAEILKRMERKNGRTKTNTRFIPSRRRLHKDE</sequence>
<proteinExistence type="predicted"/>